<dbReference type="InterPro" id="IPR016924">
    <property type="entry name" value="UCP029543"/>
</dbReference>
<keyword evidence="1" id="KW-0472">Membrane</keyword>
<evidence type="ECO:0008006" key="3">
    <source>
        <dbReference type="Google" id="ProtNLM"/>
    </source>
</evidence>
<keyword evidence="1" id="KW-1133">Transmembrane helix</keyword>
<dbReference type="PIRSF" id="PIRSF029543">
    <property type="entry name" value="UCP029543"/>
    <property type="match status" value="1"/>
</dbReference>
<evidence type="ECO:0000256" key="1">
    <source>
        <dbReference type="SAM" id="Phobius"/>
    </source>
</evidence>
<accession>A0A0F9VVT8</accession>
<sequence>MTFMQSSRRYLSIVFAALFMLTSLVSIQAQAAMVGTDEVIAQQQLSVDRAELKGMLEDQAVQDKLASMGVSPDQVDQRIDSLTADELAYFNTQLDEAPAGAGGVVGIIVLFLVIFIVTDMLCATDIFSFIHCINR</sequence>
<dbReference type="Pfam" id="PF20332">
    <property type="entry name" value="DUF6627"/>
    <property type="match status" value="1"/>
</dbReference>
<evidence type="ECO:0000313" key="2">
    <source>
        <dbReference type="EMBL" id="KKO04088.1"/>
    </source>
</evidence>
<organism evidence="2">
    <name type="scientific">marine sediment metagenome</name>
    <dbReference type="NCBI Taxonomy" id="412755"/>
    <lineage>
        <taxon>unclassified sequences</taxon>
        <taxon>metagenomes</taxon>
        <taxon>ecological metagenomes</taxon>
    </lineage>
</organism>
<keyword evidence="1" id="KW-0812">Transmembrane</keyword>
<gene>
    <name evidence="2" type="ORF">LCGC14_0089820</name>
</gene>
<dbReference type="NCBIfam" id="NF033919">
    <property type="entry name" value="PA2779_fam"/>
    <property type="match status" value="1"/>
</dbReference>
<proteinExistence type="predicted"/>
<protein>
    <recommendedName>
        <fullName evidence="3">PA2779 family protein</fullName>
    </recommendedName>
</protein>
<dbReference type="EMBL" id="LAZR01000024">
    <property type="protein sequence ID" value="KKO04088.1"/>
    <property type="molecule type" value="Genomic_DNA"/>
</dbReference>
<name>A0A0F9VVT8_9ZZZZ</name>
<feature type="transmembrane region" description="Helical" evidence="1">
    <location>
        <begin position="104"/>
        <end position="130"/>
    </location>
</feature>
<dbReference type="AlphaFoldDB" id="A0A0F9VVT8"/>
<comment type="caution">
    <text evidence="2">The sequence shown here is derived from an EMBL/GenBank/DDBJ whole genome shotgun (WGS) entry which is preliminary data.</text>
</comment>
<dbReference type="InterPro" id="IPR046735">
    <property type="entry name" value="PA2779-like"/>
</dbReference>
<reference evidence="2" key="1">
    <citation type="journal article" date="2015" name="Nature">
        <title>Complex archaea that bridge the gap between prokaryotes and eukaryotes.</title>
        <authorList>
            <person name="Spang A."/>
            <person name="Saw J.H."/>
            <person name="Jorgensen S.L."/>
            <person name="Zaremba-Niedzwiedzka K."/>
            <person name="Martijn J."/>
            <person name="Lind A.E."/>
            <person name="van Eijk R."/>
            <person name="Schleper C."/>
            <person name="Guy L."/>
            <person name="Ettema T.J."/>
        </authorList>
    </citation>
    <scope>NUCLEOTIDE SEQUENCE</scope>
</reference>